<dbReference type="PANTHER" id="PTHR37984:SF12">
    <property type="entry name" value="RIBONUCLEASE H"/>
    <property type="match status" value="1"/>
</dbReference>
<keyword evidence="3" id="KW-1185">Reference proteome</keyword>
<name>A0ABQ9H1I1_9NEOP</name>
<dbReference type="InterPro" id="IPR043502">
    <property type="entry name" value="DNA/RNA_pol_sf"/>
</dbReference>
<feature type="domain" description="Reverse transcriptase/retrotransposon-derived protein RNase H-like" evidence="1">
    <location>
        <begin position="78"/>
        <end position="125"/>
    </location>
</feature>
<dbReference type="Gene3D" id="3.30.70.270">
    <property type="match status" value="1"/>
</dbReference>
<evidence type="ECO:0000313" key="2">
    <source>
        <dbReference type="EMBL" id="KAJ8878174.1"/>
    </source>
</evidence>
<gene>
    <name evidence="2" type="ORF">PR048_022641</name>
</gene>
<dbReference type="Pfam" id="PF17919">
    <property type="entry name" value="RT_RNaseH_2"/>
    <property type="match status" value="1"/>
</dbReference>
<evidence type="ECO:0000259" key="1">
    <source>
        <dbReference type="Pfam" id="PF17919"/>
    </source>
</evidence>
<comment type="caution">
    <text evidence="2">The sequence shown here is derived from an EMBL/GenBank/DDBJ whole genome shotgun (WGS) entry which is preliminary data.</text>
</comment>
<protein>
    <recommendedName>
        <fullName evidence="1">Reverse transcriptase/retrotransposon-derived protein RNase H-like domain-containing protein</fullName>
    </recommendedName>
</protein>
<dbReference type="SUPFAM" id="SSF56672">
    <property type="entry name" value="DNA/RNA polymerases"/>
    <property type="match status" value="1"/>
</dbReference>
<dbReference type="InterPro" id="IPR041577">
    <property type="entry name" value="RT_RNaseH_2"/>
</dbReference>
<reference evidence="2 3" key="1">
    <citation type="submission" date="2023-02" db="EMBL/GenBank/DDBJ databases">
        <title>LHISI_Scaffold_Assembly.</title>
        <authorList>
            <person name="Stuart O.P."/>
            <person name="Cleave R."/>
            <person name="Magrath M.J.L."/>
            <person name="Mikheyev A.S."/>
        </authorList>
    </citation>
    <scope>NUCLEOTIDE SEQUENCE [LARGE SCALE GENOMIC DNA]</scope>
    <source>
        <strain evidence="2">Daus_M_001</strain>
        <tissue evidence="2">Leg muscle</tissue>
    </source>
</reference>
<dbReference type="Proteomes" id="UP001159363">
    <property type="component" value="Chromosome 7"/>
</dbReference>
<dbReference type="PANTHER" id="PTHR37984">
    <property type="entry name" value="PROTEIN CBG26694"/>
    <property type="match status" value="1"/>
</dbReference>
<organism evidence="2 3">
    <name type="scientific">Dryococelus australis</name>
    <dbReference type="NCBI Taxonomy" id="614101"/>
    <lineage>
        <taxon>Eukaryota</taxon>
        <taxon>Metazoa</taxon>
        <taxon>Ecdysozoa</taxon>
        <taxon>Arthropoda</taxon>
        <taxon>Hexapoda</taxon>
        <taxon>Insecta</taxon>
        <taxon>Pterygota</taxon>
        <taxon>Neoptera</taxon>
        <taxon>Polyneoptera</taxon>
        <taxon>Phasmatodea</taxon>
        <taxon>Verophasmatodea</taxon>
        <taxon>Anareolatae</taxon>
        <taxon>Phasmatidae</taxon>
        <taxon>Eurycanthinae</taxon>
        <taxon>Dryococelus</taxon>
    </lineage>
</organism>
<dbReference type="InterPro" id="IPR050951">
    <property type="entry name" value="Retrovirus_Pol_polyprotein"/>
</dbReference>
<evidence type="ECO:0000313" key="3">
    <source>
        <dbReference type="Proteomes" id="UP001159363"/>
    </source>
</evidence>
<proteinExistence type="predicted"/>
<accession>A0ABQ9H1I1</accession>
<dbReference type="EMBL" id="JARBHB010000008">
    <property type="protein sequence ID" value="KAJ8878174.1"/>
    <property type="molecule type" value="Genomic_DNA"/>
</dbReference>
<sequence>MSFECPKSDILGVCREPTLPSALTRQIKSIQEAPTQLSKEELQAYLDLLDFYHSLLSNKSLCISYYRNLHSGNGLRVHDEAFAATKALLVSNPFLTHYDPNKQLVLTCDASQYGIGAVLSQLKTMGKKF</sequence>
<dbReference type="InterPro" id="IPR043128">
    <property type="entry name" value="Rev_trsase/Diguanyl_cyclase"/>
</dbReference>